<evidence type="ECO:0000313" key="5">
    <source>
        <dbReference type="Proteomes" id="UP001396334"/>
    </source>
</evidence>
<dbReference type="Proteomes" id="UP001396334">
    <property type="component" value="Unassembled WGS sequence"/>
</dbReference>
<evidence type="ECO:0000256" key="1">
    <source>
        <dbReference type="SAM" id="Coils"/>
    </source>
</evidence>
<feature type="chain" id="PRO_5045248211" evidence="3">
    <location>
        <begin position="16"/>
        <end position="407"/>
    </location>
</feature>
<reference evidence="4 5" key="1">
    <citation type="journal article" date="2024" name="G3 (Bethesda)">
        <title>Genome assembly of Hibiscus sabdariffa L. provides insights into metabolisms of medicinal natural products.</title>
        <authorList>
            <person name="Kim T."/>
        </authorList>
    </citation>
    <scope>NUCLEOTIDE SEQUENCE [LARGE SCALE GENOMIC DNA]</scope>
    <source>
        <strain evidence="4">TK-2024</strain>
        <tissue evidence="4">Old leaves</tissue>
    </source>
</reference>
<evidence type="ECO:0000313" key="4">
    <source>
        <dbReference type="EMBL" id="KAK9016393.1"/>
    </source>
</evidence>
<gene>
    <name evidence="4" type="ORF">V6N11_078893</name>
</gene>
<comment type="caution">
    <text evidence="4">The sequence shown here is derived from an EMBL/GenBank/DDBJ whole genome shotgun (WGS) entry which is preliminary data.</text>
</comment>
<feature type="signal peptide" evidence="3">
    <location>
        <begin position="1"/>
        <end position="15"/>
    </location>
</feature>
<keyword evidence="5" id="KW-1185">Reference proteome</keyword>
<name>A0ABR2RU24_9ROSI</name>
<feature type="coiled-coil region" evidence="1">
    <location>
        <begin position="224"/>
        <end position="254"/>
    </location>
</feature>
<dbReference type="PANTHER" id="PTHR35021">
    <property type="match status" value="1"/>
</dbReference>
<protein>
    <submittedName>
        <fullName evidence="4">Uncharacterized protein</fullName>
    </submittedName>
</protein>
<accession>A0ABR2RU24</accession>
<evidence type="ECO:0000256" key="3">
    <source>
        <dbReference type="SAM" id="SignalP"/>
    </source>
</evidence>
<feature type="compositionally biased region" description="Basic and acidic residues" evidence="2">
    <location>
        <begin position="130"/>
        <end position="143"/>
    </location>
</feature>
<evidence type="ECO:0000256" key="2">
    <source>
        <dbReference type="SAM" id="MobiDB-lite"/>
    </source>
</evidence>
<keyword evidence="3" id="KW-0732">Signal</keyword>
<dbReference type="EMBL" id="JBBPBN010000020">
    <property type="protein sequence ID" value="KAK9016393.1"/>
    <property type="molecule type" value="Genomic_DNA"/>
</dbReference>
<sequence>MSYFISFALLFGSRPFSLLFSAVDESKHFISVVEKTFRPFKMSNEDGVYGDILVGPPLTTAWEFGMESTEGELESPNESESKKRDRTLVSDDSPENKREGTKKQSRSRRSFSFGGWSNSKQQPETTTEAEAERSREQGKKDVAKGAKLLVDRIDRRIKTLKSADMESKISAYKTVLMRASHLSPEFHHSLEQIEKQWTPAPDLHKLKQHIKKVEVDFKEGRLTDDEANQSLLQVENKLKQIDQQLEDLKKMRDTDSTFAKNTFSSPLPCVVTGDRKKLESEVNYLRSQVYDKENNKVEYKEFQGLEEELKNTAWGKTPDNLEAIASRIERARGKATEVAHSVIQVLVCAAIKEMEDFPVEDLDWDSLRKWGATLNMAKELDFHVAFADNLLNKNLLAFAYSTTIGSD</sequence>
<organism evidence="4 5">
    <name type="scientific">Hibiscus sabdariffa</name>
    <name type="common">roselle</name>
    <dbReference type="NCBI Taxonomy" id="183260"/>
    <lineage>
        <taxon>Eukaryota</taxon>
        <taxon>Viridiplantae</taxon>
        <taxon>Streptophyta</taxon>
        <taxon>Embryophyta</taxon>
        <taxon>Tracheophyta</taxon>
        <taxon>Spermatophyta</taxon>
        <taxon>Magnoliopsida</taxon>
        <taxon>eudicotyledons</taxon>
        <taxon>Gunneridae</taxon>
        <taxon>Pentapetalae</taxon>
        <taxon>rosids</taxon>
        <taxon>malvids</taxon>
        <taxon>Malvales</taxon>
        <taxon>Malvaceae</taxon>
        <taxon>Malvoideae</taxon>
        <taxon>Hibiscus</taxon>
    </lineage>
</organism>
<feature type="compositionally biased region" description="Low complexity" evidence="2">
    <location>
        <begin position="110"/>
        <end position="128"/>
    </location>
</feature>
<dbReference type="PANTHER" id="PTHR35021:SF8">
    <property type="entry name" value="FIBER PROTEIN FB17"/>
    <property type="match status" value="1"/>
</dbReference>
<feature type="compositionally biased region" description="Basic and acidic residues" evidence="2">
    <location>
        <begin position="79"/>
        <end position="102"/>
    </location>
</feature>
<feature type="region of interest" description="Disordered" evidence="2">
    <location>
        <begin position="68"/>
        <end position="143"/>
    </location>
</feature>
<keyword evidence="1" id="KW-0175">Coiled coil</keyword>
<proteinExistence type="predicted"/>